<dbReference type="PATRIC" id="fig|595434.4.peg.2987"/>
<proteinExistence type="predicted"/>
<dbReference type="Proteomes" id="UP000036367">
    <property type="component" value="Unassembled WGS sequence"/>
</dbReference>
<organism evidence="5 6">
    <name type="scientific">Rhodopirellula islandica</name>
    <dbReference type="NCBI Taxonomy" id="595434"/>
    <lineage>
        <taxon>Bacteria</taxon>
        <taxon>Pseudomonadati</taxon>
        <taxon>Planctomycetota</taxon>
        <taxon>Planctomycetia</taxon>
        <taxon>Pirellulales</taxon>
        <taxon>Pirellulaceae</taxon>
        <taxon>Rhodopirellula</taxon>
    </lineage>
</organism>
<dbReference type="PANTHER" id="PTHR16026">
    <property type="entry name" value="CARTILAGE ACIDIC PROTEIN 1"/>
    <property type="match status" value="1"/>
</dbReference>
<evidence type="ECO:0000256" key="1">
    <source>
        <dbReference type="ARBA" id="ARBA00022729"/>
    </source>
</evidence>
<evidence type="ECO:0000256" key="2">
    <source>
        <dbReference type="PROSITE-ProRule" id="PRU00339"/>
    </source>
</evidence>
<keyword evidence="2" id="KW-0802">TPR repeat</keyword>
<dbReference type="Gene3D" id="1.25.40.10">
    <property type="entry name" value="Tetratricopeptide repeat domain"/>
    <property type="match status" value="1"/>
</dbReference>
<dbReference type="Pfam" id="PF14559">
    <property type="entry name" value="TPR_19"/>
    <property type="match status" value="1"/>
</dbReference>
<dbReference type="Pfam" id="PF13517">
    <property type="entry name" value="FG-GAP_3"/>
    <property type="match status" value="1"/>
</dbReference>
<dbReference type="Pfam" id="PF07593">
    <property type="entry name" value="UnbV_ASPIC"/>
    <property type="match status" value="1"/>
</dbReference>
<evidence type="ECO:0000313" key="5">
    <source>
        <dbReference type="EMBL" id="KLU04867.1"/>
    </source>
</evidence>
<feature type="domain" description="ASPIC/UnbV" evidence="4">
    <location>
        <begin position="995"/>
        <end position="1061"/>
    </location>
</feature>
<comment type="caution">
    <text evidence="5">The sequence shown here is derived from an EMBL/GenBank/DDBJ whole genome shotgun (WGS) entry which is preliminary data.</text>
</comment>
<sequence length="1072" mass="117404">MQSKPFFQEAIAARRLHTGILLSGLLLGGTCGCREKEPARIVPKMETSVEASNAQAPDARELLVSAEKAVTLRNWSDANRFLKDLLVAKPDHPAGLFLMARVQAETGNLDSAIEMLANVPDNDAKFGIAALGQRGEFLRQVGRNQEAIQVWQALLAKPSVANDPFANQIRSQLAADLQHVGRRIEAGEQLRILVKQSAATEDQLRQLLYITRPPKTREEFAAEVERERLRTQGVAVDSPDAPASSDLNSAWTSLIERRTREAIETLQSVIKQQPSMQAHALLAYAYADLQSFPQMRATIGDANSNSSLPGNLRDFPSFWMAVGAQALFEQSTDDAIGAFVEAMRLDPTSDRAHELLAAALLQAGRVNAAEAVDERRYLLAGPREAYVAVGAGQPDDLRAGKFLVEDLLRLGEMDQACEWRKAIAKRHPGQWGSADEVKQDCAEWKSLAKEDRLKRQLAGISVDRYSKPDLAWLRSTPKAISSTTKPQTTPFTDPPFTPPRLVDVAASVGLNAVFYNRPERVLKLMRLHESLGPGTAALDYDRDGQIDFYINQASGDPPLSSGTRPNHLFRGTARDNGSPVYADVTSSAAADDRGYGVGLTAGDWNQDGWEDLAIANVGQNRLFLNQGDGTFVDATDRVGWSSEKFTASLAMADMDGNGSPDLIEINYADDPRVFEPVEVNSLGLPTNLPGPNHFHAANDQLWLSDSLGLARQVILRRDAIVDLNREAPEQNSPNTPVPPKASGTHAHTPKNLLPKLGDDAFPGLGLIAGELDGQPGLECFVANDSRPNQFWKISRTGSKVKLLQYAETIGLATSSQGKTTACMGVGAADFDRNGTQDMVVANWYDEWLNLYQQVRPGMYRDVAIAFGLDRFSDHQVGFGIQGIDYDNNGWVDLVIGNGHIEDLTHQQLPLQMETQVLVNLGDHFEQADMKSTLGGYWDTPHIGRSLTRCDHNRDGRLDALLSDLHDPLALLENQTENDHHWVQLSLVATSSERSAIGTRVEIIGADKPAVASLNTGNGFACRNEPVVHLGLAGISDPVDVQITWPNGERQTLEQLTVDRRYLVVEAQDAWPE</sequence>
<evidence type="ECO:0000259" key="4">
    <source>
        <dbReference type="Pfam" id="PF07593"/>
    </source>
</evidence>
<dbReference type="PROSITE" id="PS51257">
    <property type="entry name" value="PROKAR_LIPOPROTEIN"/>
    <property type="match status" value="1"/>
</dbReference>
<dbReference type="EMBL" id="LECT01000025">
    <property type="protein sequence ID" value="KLU04867.1"/>
    <property type="molecule type" value="Genomic_DNA"/>
</dbReference>
<keyword evidence="1" id="KW-0732">Signal</keyword>
<feature type="region of interest" description="Disordered" evidence="3">
    <location>
        <begin position="725"/>
        <end position="754"/>
    </location>
</feature>
<dbReference type="STRING" id="595434.RISK_003135"/>
<dbReference type="OrthoDB" id="232291at2"/>
<dbReference type="InterPro" id="IPR028994">
    <property type="entry name" value="Integrin_alpha_N"/>
</dbReference>
<gene>
    <name evidence="5" type="ORF">RISK_003135</name>
</gene>
<protein>
    <recommendedName>
        <fullName evidence="4">ASPIC/UnbV domain-containing protein</fullName>
    </recommendedName>
</protein>
<dbReference type="InterPro" id="IPR019734">
    <property type="entry name" value="TPR_rpt"/>
</dbReference>
<reference evidence="5" key="1">
    <citation type="submission" date="2015-05" db="EMBL/GenBank/DDBJ databases">
        <title>Permanent draft genome of Rhodopirellula islandicus K833.</title>
        <authorList>
            <person name="Kizina J."/>
            <person name="Richter M."/>
            <person name="Glockner F.O."/>
            <person name="Harder J."/>
        </authorList>
    </citation>
    <scope>NUCLEOTIDE SEQUENCE [LARGE SCALE GENOMIC DNA]</scope>
    <source>
        <strain evidence="5">K833</strain>
    </source>
</reference>
<dbReference type="InterPro" id="IPR011519">
    <property type="entry name" value="UnbV_ASPIC"/>
</dbReference>
<dbReference type="SUPFAM" id="SSF48452">
    <property type="entry name" value="TPR-like"/>
    <property type="match status" value="2"/>
</dbReference>
<dbReference type="PANTHER" id="PTHR16026:SF0">
    <property type="entry name" value="CARTILAGE ACIDIC PROTEIN 1"/>
    <property type="match status" value="1"/>
</dbReference>
<dbReference type="PROSITE" id="PS50005">
    <property type="entry name" value="TPR"/>
    <property type="match status" value="1"/>
</dbReference>
<keyword evidence="6" id="KW-1185">Reference proteome</keyword>
<dbReference type="InterPro" id="IPR011990">
    <property type="entry name" value="TPR-like_helical_dom_sf"/>
</dbReference>
<dbReference type="InterPro" id="IPR013517">
    <property type="entry name" value="FG-GAP"/>
</dbReference>
<evidence type="ECO:0000256" key="3">
    <source>
        <dbReference type="SAM" id="MobiDB-lite"/>
    </source>
</evidence>
<evidence type="ECO:0000313" key="6">
    <source>
        <dbReference type="Proteomes" id="UP000036367"/>
    </source>
</evidence>
<dbReference type="RefSeq" id="WP_047814669.1">
    <property type="nucleotide sequence ID" value="NZ_LECT01000025.1"/>
</dbReference>
<dbReference type="AlphaFoldDB" id="A0A0J1BE42"/>
<name>A0A0J1BE42_RHOIS</name>
<accession>A0A0J1BE42</accession>
<feature type="repeat" description="TPR" evidence="2">
    <location>
        <begin position="316"/>
        <end position="349"/>
    </location>
</feature>
<dbReference type="SUPFAM" id="SSF69318">
    <property type="entry name" value="Integrin alpha N-terminal domain"/>
    <property type="match status" value="1"/>
</dbReference>
<dbReference type="InterPro" id="IPR027039">
    <property type="entry name" value="Crtac1"/>
</dbReference>
<dbReference type="Gene3D" id="2.130.10.130">
    <property type="entry name" value="Integrin alpha, N-terminal"/>
    <property type="match status" value="2"/>
</dbReference>